<reference evidence="5" key="1">
    <citation type="journal article" date="2014" name="Nat. Commun.">
        <title>Genomic adaptations of the halophilic Dead Sea filamentous fungus Eurotium rubrum.</title>
        <authorList>
            <person name="Kis-Papo T."/>
            <person name="Weig A.R."/>
            <person name="Riley R."/>
            <person name="Persoh D."/>
            <person name="Salamov A."/>
            <person name="Sun H."/>
            <person name="Lipzen A."/>
            <person name="Wasser S.P."/>
            <person name="Rambold G."/>
            <person name="Grigoriev I.V."/>
            <person name="Nevo E."/>
        </authorList>
    </citation>
    <scope>NUCLEOTIDE SEQUENCE [LARGE SCALE GENOMIC DNA]</scope>
    <source>
        <strain evidence="5">CBS 135680</strain>
    </source>
</reference>
<feature type="non-terminal residue" evidence="4">
    <location>
        <position position="1"/>
    </location>
</feature>
<feature type="non-terminal residue" evidence="4">
    <location>
        <position position="135"/>
    </location>
</feature>
<dbReference type="AlphaFoldDB" id="A0A017SD62"/>
<evidence type="ECO:0000256" key="3">
    <source>
        <dbReference type="PROSITE-ProRule" id="PRU00023"/>
    </source>
</evidence>
<keyword evidence="5" id="KW-1185">Reference proteome</keyword>
<feature type="repeat" description="ANK" evidence="3">
    <location>
        <begin position="94"/>
        <end position="126"/>
    </location>
</feature>
<gene>
    <name evidence="4" type="ORF">EURHEDRAFT_425117</name>
</gene>
<dbReference type="Gene3D" id="1.25.40.20">
    <property type="entry name" value="Ankyrin repeat-containing domain"/>
    <property type="match status" value="1"/>
</dbReference>
<dbReference type="InterPro" id="IPR036770">
    <property type="entry name" value="Ankyrin_rpt-contain_sf"/>
</dbReference>
<evidence type="ECO:0000256" key="1">
    <source>
        <dbReference type="ARBA" id="ARBA00022737"/>
    </source>
</evidence>
<dbReference type="PROSITE" id="PS50088">
    <property type="entry name" value="ANK_REPEAT"/>
    <property type="match status" value="2"/>
</dbReference>
<accession>A0A017SD62</accession>
<dbReference type="InterPro" id="IPR002110">
    <property type="entry name" value="Ankyrin_rpt"/>
</dbReference>
<protein>
    <submittedName>
        <fullName evidence="4">Ankyrin</fullName>
    </submittedName>
</protein>
<evidence type="ECO:0000256" key="2">
    <source>
        <dbReference type="ARBA" id="ARBA00023043"/>
    </source>
</evidence>
<dbReference type="Pfam" id="PF12796">
    <property type="entry name" value="Ank_2"/>
    <property type="match status" value="1"/>
</dbReference>
<dbReference type="PROSITE" id="PS50297">
    <property type="entry name" value="ANK_REP_REGION"/>
    <property type="match status" value="1"/>
</dbReference>
<dbReference type="EMBL" id="KK088426">
    <property type="protein sequence ID" value="EYE94534.1"/>
    <property type="molecule type" value="Genomic_DNA"/>
</dbReference>
<name>A0A017SD62_ASPRC</name>
<dbReference type="RefSeq" id="XP_040638222.1">
    <property type="nucleotide sequence ID" value="XM_040783380.1"/>
</dbReference>
<dbReference type="GeneID" id="63698504"/>
<dbReference type="HOGENOM" id="CLU_000134_18_5_1"/>
<feature type="repeat" description="ANK" evidence="3">
    <location>
        <begin position="61"/>
        <end position="93"/>
    </location>
</feature>
<dbReference type="Proteomes" id="UP000019804">
    <property type="component" value="Unassembled WGS sequence"/>
</dbReference>
<keyword evidence="2 3" id="KW-0040">ANK repeat</keyword>
<proteinExistence type="predicted"/>
<dbReference type="SMART" id="SM00248">
    <property type="entry name" value="ANK"/>
    <property type="match status" value="3"/>
</dbReference>
<organism evidence="4 5">
    <name type="scientific">Aspergillus ruber (strain CBS 135680)</name>
    <dbReference type="NCBI Taxonomy" id="1388766"/>
    <lineage>
        <taxon>Eukaryota</taxon>
        <taxon>Fungi</taxon>
        <taxon>Dikarya</taxon>
        <taxon>Ascomycota</taxon>
        <taxon>Pezizomycotina</taxon>
        <taxon>Eurotiomycetes</taxon>
        <taxon>Eurotiomycetidae</taxon>
        <taxon>Eurotiales</taxon>
        <taxon>Aspergillaceae</taxon>
        <taxon>Aspergillus</taxon>
        <taxon>Aspergillus subgen. Aspergillus</taxon>
    </lineage>
</organism>
<evidence type="ECO:0000313" key="5">
    <source>
        <dbReference type="Proteomes" id="UP000019804"/>
    </source>
</evidence>
<sequence>IVKLLLERGANPNTEGGRYGYAIIAACESGGGDDDMLKDKALDCVNTLLEYCVDVNQKGGALHTPLQMAAYQGDVELVERFCNHGADIHTVGGKYHTALQAAVAGDSIETARLLLNAGADPNENGGEYGSALHAA</sequence>
<evidence type="ECO:0000313" key="4">
    <source>
        <dbReference type="EMBL" id="EYE94534.1"/>
    </source>
</evidence>
<dbReference type="SUPFAM" id="SSF48403">
    <property type="entry name" value="Ankyrin repeat"/>
    <property type="match status" value="1"/>
</dbReference>
<keyword evidence="1" id="KW-0677">Repeat</keyword>
<dbReference type="OrthoDB" id="4160321at2759"/>
<dbReference type="PANTHER" id="PTHR24171">
    <property type="entry name" value="ANKYRIN REPEAT DOMAIN-CONTAINING PROTEIN 39-RELATED"/>
    <property type="match status" value="1"/>
</dbReference>
<dbReference type="STRING" id="1388766.A0A017SD62"/>